<proteinExistence type="predicted"/>
<protein>
    <submittedName>
        <fullName evidence="1">Uncharacterized protein</fullName>
    </submittedName>
</protein>
<organism evidence="1 2">
    <name type="scientific">Brachionus plicatilis</name>
    <name type="common">Marine rotifer</name>
    <name type="synonym">Brachionus muelleri</name>
    <dbReference type="NCBI Taxonomy" id="10195"/>
    <lineage>
        <taxon>Eukaryota</taxon>
        <taxon>Metazoa</taxon>
        <taxon>Spiralia</taxon>
        <taxon>Gnathifera</taxon>
        <taxon>Rotifera</taxon>
        <taxon>Eurotatoria</taxon>
        <taxon>Monogononta</taxon>
        <taxon>Pseudotrocha</taxon>
        <taxon>Ploima</taxon>
        <taxon>Brachionidae</taxon>
        <taxon>Brachionus</taxon>
    </lineage>
</organism>
<feature type="non-terminal residue" evidence="1">
    <location>
        <position position="116"/>
    </location>
</feature>
<evidence type="ECO:0000313" key="1">
    <source>
        <dbReference type="EMBL" id="RNA22899.1"/>
    </source>
</evidence>
<sequence>MEREQMARLPLVVVIGTDRKASGVRVIYLLDRGHSDAFVAFFARLGNLFHLVGVLFKNRPAHGHAGTALFGPCVQVFVRTSLFDGAHKLGVYLFDVHFVKNVQVSVQLEELLNEKF</sequence>
<comment type="caution">
    <text evidence="1">The sequence shown here is derived from an EMBL/GenBank/DDBJ whole genome shotgun (WGS) entry which is preliminary data.</text>
</comment>
<evidence type="ECO:0000313" key="2">
    <source>
        <dbReference type="Proteomes" id="UP000276133"/>
    </source>
</evidence>
<dbReference type="AlphaFoldDB" id="A0A3M7RHE7"/>
<keyword evidence="2" id="KW-1185">Reference proteome</keyword>
<dbReference type="EMBL" id="REGN01003385">
    <property type="protein sequence ID" value="RNA22899.1"/>
    <property type="molecule type" value="Genomic_DNA"/>
</dbReference>
<accession>A0A3M7RHE7</accession>
<reference evidence="1 2" key="1">
    <citation type="journal article" date="2018" name="Sci. Rep.">
        <title>Genomic signatures of local adaptation to the degree of environmental predictability in rotifers.</title>
        <authorList>
            <person name="Franch-Gras L."/>
            <person name="Hahn C."/>
            <person name="Garcia-Roger E.M."/>
            <person name="Carmona M.J."/>
            <person name="Serra M."/>
            <person name="Gomez A."/>
        </authorList>
    </citation>
    <scope>NUCLEOTIDE SEQUENCE [LARGE SCALE GENOMIC DNA]</scope>
    <source>
        <strain evidence="1">HYR1</strain>
    </source>
</reference>
<gene>
    <name evidence="1" type="ORF">BpHYR1_015625</name>
</gene>
<dbReference type="Proteomes" id="UP000276133">
    <property type="component" value="Unassembled WGS sequence"/>
</dbReference>
<name>A0A3M7RHE7_BRAPC</name>